<dbReference type="EMBL" id="OZ035829">
    <property type="protein sequence ID" value="CAL1612349.1"/>
    <property type="molecule type" value="Genomic_DNA"/>
</dbReference>
<accession>A0AAV2MGR1</accession>
<keyword evidence="3" id="KW-1185">Reference proteome</keyword>
<evidence type="ECO:0000313" key="3">
    <source>
        <dbReference type="Proteomes" id="UP001497482"/>
    </source>
</evidence>
<dbReference type="AlphaFoldDB" id="A0AAV2MGR1"/>
<name>A0AAV2MGR1_KNICA</name>
<dbReference type="Proteomes" id="UP001497482">
    <property type="component" value="Chromosome 7"/>
</dbReference>
<evidence type="ECO:0000313" key="2">
    <source>
        <dbReference type="EMBL" id="CAL1612349.1"/>
    </source>
</evidence>
<proteinExistence type="predicted"/>
<reference evidence="2 3" key="1">
    <citation type="submission" date="2024-04" db="EMBL/GenBank/DDBJ databases">
        <authorList>
            <person name="Waldvogel A.-M."/>
            <person name="Schoenle A."/>
        </authorList>
    </citation>
    <scope>NUCLEOTIDE SEQUENCE [LARGE SCALE GENOMIC DNA]</scope>
</reference>
<feature type="compositionally biased region" description="Basic and acidic residues" evidence="1">
    <location>
        <begin position="1"/>
        <end position="10"/>
    </location>
</feature>
<feature type="compositionally biased region" description="Polar residues" evidence="1">
    <location>
        <begin position="20"/>
        <end position="34"/>
    </location>
</feature>
<organism evidence="2 3">
    <name type="scientific">Knipowitschia caucasica</name>
    <name type="common">Caucasian dwarf goby</name>
    <name type="synonym">Pomatoschistus caucasicus</name>
    <dbReference type="NCBI Taxonomy" id="637954"/>
    <lineage>
        <taxon>Eukaryota</taxon>
        <taxon>Metazoa</taxon>
        <taxon>Chordata</taxon>
        <taxon>Craniata</taxon>
        <taxon>Vertebrata</taxon>
        <taxon>Euteleostomi</taxon>
        <taxon>Actinopterygii</taxon>
        <taxon>Neopterygii</taxon>
        <taxon>Teleostei</taxon>
        <taxon>Neoteleostei</taxon>
        <taxon>Acanthomorphata</taxon>
        <taxon>Gobiaria</taxon>
        <taxon>Gobiiformes</taxon>
        <taxon>Gobioidei</taxon>
        <taxon>Gobiidae</taxon>
        <taxon>Gobiinae</taxon>
        <taxon>Knipowitschia</taxon>
    </lineage>
</organism>
<protein>
    <submittedName>
        <fullName evidence="2">Uncharacterized protein</fullName>
    </submittedName>
</protein>
<gene>
    <name evidence="2" type="ORF">KC01_LOCUS38673</name>
</gene>
<evidence type="ECO:0000256" key="1">
    <source>
        <dbReference type="SAM" id="MobiDB-lite"/>
    </source>
</evidence>
<sequence length="111" mass="12080">MVQQQEESRHGSAAGRVPTWFSSRKSPHMVQQQEESPHGSAAGRVPTWFSSRKSPHMVMSSGLYSSSAETQSSDISADYTVVGCIPAVSEVHGFVIISDFQRLTSETVPVL</sequence>
<feature type="region of interest" description="Disordered" evidence="1">
    <location>
        <begin position="1"/>
        <end position="48"/>
    </location>
</feature>